<evidence type="ECO:0000256" key="2">
    <source>
        <dbReference type="ARBA" id="ARBA00023163"/>
    </source>
</evidence>
<dbReference type="Pfam" id="PF24278">
    <property type="entry name" value="HVO_0513_N"/>
    <property type="match status" value="1"/>
</dbReference>
<accession>A0A1H8I3E0</accession>
<dbReference type="InterPro" id="IPR007050">
    <property type="entry name" value="HTH_bacterioopsin"/>
</dbReference>
<keyword evidence="1" id="KW-0805">Transcription regulation</keyword>
<dbReference type="PANTHER" id="PTHR34236:SF1">
    <property type="entry name" value="DIMETHYL SULFOXIDE REDUCTASE TRANSCRIPTIONAL ACTIVATOR"/>
    <property type="match status" value="1"/>
</dbReference>
<dbReference type="OrthoDB" id="51502at2157"/>
<dbReference type="EMBL" id="FOCX01000004">
    <property type="protein sequence ID" value="SEN63280.1"/>
    <property type="molecule type" value="Genomic_DNA"/>
</dbReference>
<dbReference type="InterPro" id="IPR056493">
    <property type="entry name" value="HVO_0513_N"/>
</dbReference>
<proteinExistence type="predicted"/>
<dbReference type="Gene3D" id="1.10.10.10">
    <property type="entry name" value="Winged helix-like DNA-binding domain superfamily/Winged helix DNA-binding domain"/>
    <property type="match status" value="1"/>
</dbReference>
<protein>
    <submittedName>
        <fullName evidence="5">HTH DNA binding domain-containing protein</fullName>
    </submittedName>
</protein>
<evidence type="ECO:0000259" key="3">
    <source>
        <dbReference type="Pfam" id="PF04967"/>
    </source>
</evidence>
<dbReference type="InterPro" id="IPR013324">
    <property type="entry name" value="RNA_pol_sigma_r3/r4-like"/>
</dbReference>
<reference evidence="6" key="1">
    <citation type="submission" date="2016-10" db="EMBL/GenBank/DDBJ databases">
        <authorList>
            <person name="Varghese N."/>
            <person name="Submissions S."/>
        </authorList>
    </citation>
    <scope>NUCLEOTIDE SEQUENCE [LARGE SCALE GENOMIC DNA]</scope>
    <source>
        <strain evidence="6">IBRC-M 10043</strain>
    </source>
</reference>
<sequence>MCVLTVMLIFLYVVDVLDGETVGEIMQEVAFRLTPERGYFDRGERALWDVDVYFEAIRSFEFLSDESVVVVYEVDGDAETLRRCLDAVPEKVRDATITAEGDTLVAQVHFYPDETFAELLAVHRSFGASVEFPIQFVDHEPSILELVETGPQTVLRERLAKTRELADVHVEYVRRHEPQTARRFGGLTDRQREVLVAAVECGYYRTPREATHEDIAAELDCSASVVGQHLRRIEQQLVSATVPEQLADGRTSDANS</sequence>
<evidence type="ECO:0000259" key="4">
    <source>
        <dbReference type="Pfam" id="PF24278"/>
    </source>
</evidence>
<gene>
    <name evidence="5" type="ORF">SAMN05216388_100468</name>
</gene>
<dbReference type="PANTHER" id="PTHR34236">
    <property type="entry name" value="DIMETHYL SULFOXIDE REDUCTASE TRANSCRIPTIONAL ACTIVATOR"/>
    <property type="match status" value="1"/>
</dbReference>
<keyword evidence="6" id="KW-1185">Reference proteome</keyword>
<evidence type="ECO:0000256" key="1">
    <source>
        <dbReference type="ARBA" id="ARBA00023015"/>
    </source>
</evidence>
<dbReference type="RefSeq" id="WP_092658535.1">
    <property type="nucleotide sequence ID" value="NZ_FOCX01000004.1"/>
</dbReference>
<dbReference type="InterPro" id="IPR036388">
    <property type="entry name" value="WH-like_DNA-bd_sf"/>
</dbReference>
<dbReference type="SUPFAM" id="SSF88659">
    <property type="entry name" value="Sigma3 and sigma4 domains of RNA polymerase sigma factors"/>
    <property type="match status" value="1"/>
</dbReference>
<dbReference type="Pfam" id="PF04967">
    <property type="entry name" value="HTH_10"/>
    <property type="match status" value="1"/>
</dbReference>
<name>A0A1H8I3E0_9EURY</name>
<dbReference type="AlphaFoldDB" id="A0A1H8I3E0"/>
<evidence type="ECO:0000313" key="5">
    <source>
        <dbReference type="EMBL" id="SEN63280.1"/>
    </source>
</evidence>
<evidence type="ECO:0000313" key="6">
    <source>
        <dbReference type="Proteomes" id="UP000198775"/>
    </source>
</evidence>
<organism evidence="5 6">
    <name type="scientific">Halorientalis persicus</name>
    <dbReference type="NCBI Taxonomy" id="1367881"/>
    <lineage>
        <taxon>Archaea</taxon>
        <taxon>Methanobacteriati</taxon>
        <taxon>Methanobacteriota</taxon>
        <taxon>Stenosarchaea group</taxon>
        <taxon>Halobacteria</taxon>
        <taxon>Halobacteriales</taxon>
        <taxon>Haloarculaceae</taxon>
        <taxon>Halorientalis</taxon>
    </lineage>
</organism>
<feature type="domain" description="HVO-0513-like N-terminal" evidence="4">
    <location>
        <begin position="49"/>
        <end position="173"/>
    </location>
</feature>
<keyword evidence="2" id="KW-0804">Transcription</keyword>
<dbReference type="Proteomes" id="UP000198775">
    <property type="component" value="Unassembled WGS sequence"/>
</dbReference>
<feature type="domain" description="HTH bat-type" evidence="3">
    <location>
        <begin position="187"/>
        <end position="238"/>
    </location>
</feature>